<dbReference type="EMBL" id="CP048685">
    <property type="protein sequence ID" value="QPJ61186.1"/>
    <property type="molecule type" value="Genomic_DNA"/>
</dbReference>
<reference evidence="1 2" key="1">
    <citation type="submission" date="2020-02" db="EMBL/GenBank/DDBJ databases">
        <title>Genomic and physiological characterization of two novel Nitrospinaceae genera.</title>
        <authorList>
            <person name="Mueller A.J."/>
            <person name="Jung M.-Y."/>
            <person name="Strachan C.R."/>
            <person name="Herbold C.W."/>
            <person name="Kirkegaard R.H."/>
            <person name="Daims H."/>
        </authorList>
    </citation>
    <scope>NUCLEOTIDE SEQUENCE [LARGE SCALE GENOMIC DNA]</scope>
    <source>
        <strain evidence="1">EB</strain>
    </source>
</reference>
<name>A0A7T0FZW1_9BACT</name>
<dbReference type="KEGG" id="nli:G3M70_04495"/>
<dbReference type="AlphaFoldDB" id="A0A7T0FZW1"/>
<evidence type="ECO:0008006" key="3">
    <source>
        <dbReference type="Google" id="ProtNLM"/>
    </source>
</evidence>
<evidence type="ECO:0000313" key="1">
    <source>
        <dbReference type="EMBL" id="QPJ61186.1"/>
    </source>
</evidence>
<gene>
    <name evidence="1" type="ORF">G3M70_04495</name>
</gene>
<protein>
    <recommendedName>
        <fullName evidence="3">Nucleotidyltransferase</fullName>
    </recommendedName>
</protein>
<organism evidence="1 2">
    <name type="scientific">Candidatus Nitronauta litoralis</name>
    <dbReference type="NCBI Taxonomy" id="2705533"/>
    <lineage>
        <taxon>Bacteria</taxon>
        <taxon>Pseudomonadati</taxon>
        <taxon>Nitrospinota/Tectimicrobiota group</taxon>
        <taxon>Nitrospinota</taxon>
        <taxon>Nitrospinia</taxon>
        <taxon>Nitrospinales</taxon>
        <taxon>Nitrospinaceae</taxon>
        <taxon>Candidatus Nitronauta</taxon>
    </lineage>
</organism>
<evidence type="ECO:0000313" key="2">
    <source>
        <dbReference type="Proteomes" id="UP000594688"/>
    </source>
</evidence>
<accession>A0A7T0FZW1</accession>
<sequence>MDRSNEIKFVLNSLRGPFPLVPERGCQIENMDWEFLLAYAKGNNLLFHVARHALNEHGKNIESSALSRIEEIVSSGEKKVQDIQAGIRFLQNEFPQDFVLHKTFRNYDRIPNDLDFLVSDFTGAMKALDGLLGPSLDIDYDEDKAVYYSKEKFKLHLHGRCSWVAVDYMDYADILSDPRIENFNGVDVAIPNVTMDYLIHVAHMNYEPMHFTLSELVYLHSIEKGADKDYCRGQARKYHWERAYLRTLKVLDDFYEYFFDSQNPLDEMGGEYMMPKTFSRFHIIAAFLERGLIMEPLKKLPKALKVLISGNSYGGFYTAPEEKISGVGK</sequence>
<dbReference type="Proteomes" id="UP000594688">
    <property type="component" value="Chromosome"/>
</dbReference>
<proteinExistence type="predicted"/>